<dbReference type="EMBL" id="PISD01000050">
    <property type="protein sequence ID" value="PKG27070.1"/>
    <property type="molecule type" value="Genomic_DNA"/>
</dbReference>
<organism evidence="2 3">
    <name type="scientific">Cytobacillus horneckiae</name>
    <dbReference type="NCBI Taxonomy" id="549687"/>
    <lineage>
        <taxon>Bacteria</taxon>
        <taxon>Bacillati</taxon>
        <taxon>Bacillota</taxon>
        <taxon>Bacilli</taxon>
        <taxon>Bacillales</taxon>
        <taxon>Bacillaceae</taxon>
        <taxon>Cytobacillus</taxon>
    </lineage>
</organism>
<dbReference type="SUPFAM" id="SSF52317">
    <property type="entry name" value="Class I glutamine amidotransferase-like"/>
    <property type="match status" value="1"/>
</dbReference>
<dbReference type="PANTHER" id="PTHR48094:SF12">
    <property type="entry name" value="PARKINSON DISEASE PROTEIN 7 HOMOLOG"/>
    <property type="match status" value="1"/>
</dbReference>
<evidence type="ECO:0000313" key="2">
    <source>
        <dbReference type="EMBL" id="PKG27070.1"/>
    </source>
</evidence>
<dbReference type="PANTHER" id="PTHR48094">
    <property type="entry name" value="PROTEIN/NUCLEIC ACID DEGLYCASE DJ-1-RELATED"/>
    <property type="match status" value="1"/>
</dbReference>
<dbReference type="AlphaFoldDB" id="A0A2N0ZC43"/>
<sequence>MYFLDKKRALLLVFEGYCEFEIAPAISMISNRYELFTISNNREAVRSEAGLLTVPTITFSEANVEDYELLIIPGGDMLPIVNDEKYYQWVHDFCGKKRVIAAICSGPYVLARSNLLESIPYTVTLSKEQRKFLGVFKEAYFTYEPIVRSSPYILTAQGHAYVEFAIELNKMINNVSEAAVDFYRGNKNHFME</sequence>
<dbReference type="GO" id="GO:0016740">
    <property type="term" value="F:transferase activity"/>
    <property type="evidence" value="ECO:0007669"/>
    <property type="project" value="UniProtKB-KW"/>
</dbReference>
<gene>
    <name evidence="2" type="ORF">CWS20_20590</name>
</gene>
<evidence type="ECO:0000313" key="3">
    <source>
        <dbReference type="Proteomes" id="UP000233343"/>
    </source>
</evidence>
<dbReference type="InterPro" id="IPR002818">
    <property type="entry name" value="DJ-1/PfpI"/>
</dbReference>
<dbReference type="Proteomes" id="UP000233343">
    <property type="component" value="Unassembled WGS sequence"/>
</dbReference>
<keyword evidence="3" id="KW-1185">Reference proteome</keyword>
<feature type="domain" description="DJ-1/PfpI" evidence="1">
    <location>
        <begin position="7"/>
        <end position="168"/>
    </location>
</feature>
<dbReference type="GO" id="GO:0005737">
    <property type="term" value="C:cytoplasm"/>
    <property type="evidence" value="ECO:0007669"/>
    <property type="project" value="TreeGrafter"/>
</dbReference>
<dbReference type="Pfam" id="PF01965">
    <property type="entry name" value="DJ-1_PfpI"/>
    <property type="match status" value="1"/>
</dbReference>
<accession>A0A2N0ZC43</accession>
<dbReference type="InterPro" id="IPR050325">
    <property type="entry name" value="Prot/Nucl_acid_deglycase"/>
</dbReference>
<reference evidence="2 3" key="1">
    <citation type="journal article" date="2010" name="Int. J. Syst. Evol. Microbiol.">
        <title>Bacillus horneckiae sp. nov., isolated from a spacecraft-assembly clean room.</title>
        <authorList>
            <person name="Vaishampayan P."/>
            <person name="Probst A."/>
            <person name="Krishnamurthi S."/>
            <person name="Ghosh S."/>
            <person name="Osman S."/>
            <person name="McDowall A."/>
            <person name="Ruckmani A."/>
            <person name="Mayilraj S."/>
            <person name="Venkateswaran K."/>
        </authorList>
    </citation>
    <scope>NUCLEOTIDE SEQUENCE [LARGE SCALE GENOMIC DNA]</scope>
    <source>
        <strain evidence="3">1PO1SC</strain>
    </source>
</reference>
<evidence type="ECO:0000259" key="1">
    <source>
        <dbReference type="Pfam" id="PF01965"/>
    </source>
</evidence>
<name>A0A2N0ZC43_9BACI</name>
<protein>
    <submittedName>
        <fullName evidence="2">Glutamine amidotransferase</fullName>
    </submittedName>
</protein>
<comment type="caution">
    <text evidence="2">The sequence shown here is derived from an EMBL/GenBank/DDBJ whole genome shotgun (WGS) entry which is preliminary data.</text>
</comment>
<keyword evidence="2" id="KW-0808">Transferase</keyword>
<dbReference type="Gene3D" id="3.40.50.880">
    <property type="match status" value="1"/>
</dbReference>
<keyword evidence="2" id="KW-0315">Glutamine amidotransferase</keyword>
<proteinExistence type="predicted"/>
<dbReference type="InterPro" id="IPR029062">
    <property type="entry name" value="Class_I_gatase-like"/>
</dbReference>